<sequence>MIKLVVNADDFGYSRGVNFRIMDSHKRGIVNSATMMMNMPGTEHAIALAKENPTLQVGIHLVLTCGKPLLKDVPSLLDENGDFKRLNRIKEHSDIHLIDLEREWTAQIEKFLASGLVPTHLDSHHHVHGIKEFSPVIKNLAIKYDLAVRLTENKLEGVQPFTDLFFADFYGETIQEDYFKKLIEKAADGQSVEIMCHPGYVDDEVMNNSSYNIMRVRETSILTSVILPDNVILV</sequence>
<dbReference type="EC" id="3.5.1.-" evidence="6"/>
<proteinExistence type="inferred from homology"/>
<name>A0ABT0WDJ8_9BACI</name>
<feature type="binding site" evidence="6">
    <location>
        <position position="60"/>
    </location>
    <ligand>
        <name>Mg(2+)</name>
        <dbReference type="ChEBI" id="CHEBI:18420"/>
    </ligand>
</feature>
<dbReference type="GO" id="GO:0036311">
    <property type="term" value="F:chitin disaccharide deacetylase activity"/>
    <property type="evidence" value="ECO:0007669"/>
    <property type="project" value="UniProtKB-EC"/>
</dbReference>
<protein>
    <recommendedName>
        <fullName evidence="6">Carbohydrate deacetylase</fullName>
        <ecNumber evidence="6">3.5.1.-</ecNumber>
    </recommendedName>
</protein>
<dbReference type="PANTHER" id="PTHR31609">
    <property type="entry name" value="YDJC DEACETYLASE FAMILY MEMBER"/>
    <property type="match status" value="1"/>
</dbReference>
<keyword evidence="4 6" id="KW-0460">Magnesium</keyword>
<gene>
    <name evidence="7" type="primary">chbG</name>
    <name evidence="7" type="ORF">NDK43_21050</name>
</gene>
<evidence type="ECO:0000313" key="8">
    <source>
        <dbReference type="Proteomes" id="UP001523262"/>
    </source>
</evidence>
<evidence type="ECO:0000256" key="5">
    <source>
        <dbReference type="ARBA" id="ARBA00023277"/>
    </source>
</evidence>
<dbReference type="Pfam" id="PF04794">
    <property type="entry name" value="YdjC"/>
    <property type="match status" value="1"/>
</dbReference>
<dbReference type="PANTHER" id="PTHR31609:SF1">
    <property type="entry name" value="CARBOHYDRATE DEACETYLASE"/>
    <property type="match status" value="1"/>
</dbReference>
<dbReference type="InterPro" id="IPR011330">
    <property type="entry name" value="Glyco_hydro/deAcase_b/a-brl"/>
</dbReference>
<comment type="similarity">
    <text evidence="6">Belongs to the YdjC deacetylase family.</text>
</comment>
<dbReference type="NCBIfam" id="NF002559">
    <property type="entry name" value="PRK02134.1"/>
    <property type="match status" value="1"/>
</dbReference>
<comment type="caution">
    <text evidence="7">The sequence shown here is derived from an EMBL/GenBank/DDBJ whole genome shotgun (WGS) entry which is preliminary data.</text>
</comment>
<dbReference type="HAMAP" id="MF_01246">
    <property type="entry name" value="COD"/>
    <property type="match status" value="1"/>
</dbReference>
<accession>A0ABT0WDJ8</accession>
<evidence type="ECO:0000256" key="6">
    <source>
        <dbReference type="HAMAP-Rule" id="MF_01246"/>
    </source>
</evidence>
<dbReference type="Gene3D" id="3.20.20.370">
    <property type="entry name" value="Glycoside hydrolase/deacetylase"/>
    <property type="match status" value="1"/>
</dbReference>
<keyword evidence="3 6" id="KW-0378">Hydrolase</keyword>
<evidence type="ECO:0000256" key="1">
    <source>
        <dbReference type="ARBA" id="ARBA00001946"/>
    </source>
</evidence>
<comment type="function">
    <text evidence="6">Probably catalyzes the deacetylation of acetylated carbohydrates an important step in the degradation of oligosaccharides.</text>
</comment>
<evidence type="ECO:0000313" key="7">
    <source>
        <dbReference type="EMBL" id="MCM2534381.1"/>
    </source>
</evidence>
<comment type="cofactor">
    <cofactor evidence="1 6">
        <name>Mg(2+)</name>
        <dbReference type="ChEBI" id="CHEBI:18420"/>
    </cofactor>
</comment>
<dbReference type="InterPro" id="IPR006879">
    <property type="entry name" value="YdjC-like"/>
</dbReference>
<dbReference type="Proteomes" id="UP001523262">
    <property type="component" value="Unassembled WGS sequence"/>
</dbReference>
<evidence type="ECO:0000256" key="2">
    <source>
        <dbReference type="ARBA" id="ARBA00022723"/>
    </source>
</evidence>
<feature type="binding site" evidence="6">
    <location>
        <position position="124"/>
    </location>
    <ligand>
        <name>Mg(2+)</name>
        <dbReference type="ChEBI" id="CHEBI:18420"/>
    </ligand>
</feature>
<evidence type="ECO:0000256" key="4">
    <source>
        <dbReference type="ARBA" id="ARBA00022842"/>
    </source>
</evidence>
<organism evidence="7 8">
    <name type="scientific">Neobacillus pocheonensis</name>
    <dbReference type="NCBI Taxonomy" id="363869"/>
    <lineage>
        <taxon>Bacteria</taxon>
        <taxon>Bacillati</taxon>
        <taxon>Bacillota</taxon>
        <taxon>Bacilli</taxon>
        <taxon>Bacillales</taxon>
        <taxon>Bacillaceae</taxon>
        <taxon>Neobacillus</taxon>
    </lineage>
</organism>
<evidence type="ECO:0000256" key="3">
    <source>
        <dbReference type="ARBA" id="ARBA00022801"/>
    </source>
</evidence>
<dbReference type="InterPro" id="IPR022948">
    <property type="entry name" value="COD_ChbG_bac"/>
</dbReference>
<keyword evidence="2 6" id="KW-0479">Metal-binding</keyword>
<comment type="subunit">
    <text evidence="6">Homodimer.</text>
</comment>
<keyword evidence="5 6" id="KW-0119">Carbohydrate metabolism</keyword>
<keyword evidence="8" id="KW-1185">Reference proteome</keyword>
<reference evidence="7 8" key="1">
    <citation type="submission" date="2022-06" db="EMBL/GenBank/DDBJ databases">
        <authorList>
            <person name="Jeon C.O."/>
        </authorList>
    </citation>
    <scope>NUCLEOTIDE SEQUENCE [LARGE SCALE GENOMIC DNA]</scope>
    <source>
        <strain evidence="7 8">KCTC 13943</strain>
    </source>
</reference>
<dbReference type="EMBL" id="JAMQCR010000002">
    <property type="protein sequence ID" value="MCM2534381.1"/>
    <property type="molecule type" value="Genomic_DNA"/>
</dbReference>
<dbReference type="SUPFAM" id="SSF88713">
    <property type="entry name" value="Glycoside hydrolase/deacetylase"/>
    <property type="match status" value="1"/>
</dbReference>
<dbReference type="CDD" id="cd10803">
    <property type="entry name" value="YdjC_EF3048_like"/>
    <property type="match status" value="1"/>
</dbReference>